<evidence type="ECO:0000259" key="8">
    <source>
        <dbReference type="Pfam" id="PF02308"/>
    </source>
</evidence>
<dbReference type="STRING" id="44742.AXF13_03700"/>
<name>A0A0X8JI82_9BACT</name>
<comment type="subcellular location">
    <subcellularLocation>
        <location evidence="1">Cell membrane</location>
        <topology evidence="1">Multi-pass membrane protein</topology>
    </subcellularLocation>
</comment>
<keyword evidence="3" id="KW-1003">Cell membrane</keyword>
<feature type="transmembrane region" description="Helical" evidence="7">
    <location>
        <begin position="42"/>
        <end position="60"/>
    </location>
</feature>
<feature type="domain" description="MgtC/SapB/SrpB/YhiD N-terminal" evidence="8">
    <location>
        <begin position="15"/>
        <end position="141"/>
    </location>
</feature>
<evidence type="ECO:0000256" key="6">
    <source>
        <dbReference type="ARBA" id="ARBA00023136"/>
    </source>
</evidence>
<reference evidence="10" key="1">
    <citation type="submission" date="2016-02" db="EMBL/GenBank/DDBJ databases">
        <authorList>
            <person name="Holder M.E."/>
            <person name="Ajami N.J."/>
            <person name="Petrosino J.F."/>
        </authorList>
    </citation>
    <scope>NUCLEOTIDE SEQUENCE [LARGE SCALE GENOMIC DNA]</scope>
    <source>
        <strain evidence="10">CCUG 45958</strain>
    </source>
</reference>
<keyword evidence="10" id="KW-1185">Reference proteome</keyword>
<protein>
    <submittedName>
        <fullName evidence="9">Methyltransferase</fullName>
    </submittedName>
</protein>
<keyword evidence="6 7" id="KW-0472">Membrane</keyword>
<dbReference type="AlphaFoldDB" id="A0A0X8JI82"/>
<dbReference type="PRINTS" id="PR01837">
    <property type="entry name" value="MGTCSAPBPROT"/>
</dbReference>
<evidence type="ECO:0000256" key="5">
    <source>
        <dbReference type="ARBA" id="ARBA00022989"/>
    </source>
</evidence>
<keyword evidence="9" id="KW-0489">Methyltransferase</keyword>
<keyword evidence="9" id="KW-0808">Transferase</keyword>
<evidence type="ECO:0000256" key="4">
    <source>
        <dbReference type="ARBA" id="ARBA00022692"/>
    </source>
</evidence>
<dbReference type="GO" id="GO:0008168">
    <property type="term" value="F:methyltransferase activity"/>
    <property type="evidence" value="ECO:0007669"/>
    <property type="project" value="UniProtKB-KW"/>
</dbReference>
<dbReference type="Proteomes" id="UP000069241">
    <property type="component" value="Chromosome"/>
</dbReference>
<evidence type="ECO:0000256" key="2">
    <source>
        <dbReference type="ARBA" id="ARBA00009298"/>
    </source>
</evidence>
<dbReference type="PANTHER" id="PTHR33778">
    <property type="entry name" value="PROTEIN MGTC"/>
    <property type="match status" value="1"/>
</dbReference>
<gene>
    <name evidence="9" type="ORF">AXF13_03700</name>
</gene>
<comment type="similarity">
    <text evidence="2">Belongs to the MgtC/SapB family.</text>
</comment>
<dbReference type="EMBL" id="CP014229">
    <property type="protein sequence ID" value="AMD89289.1"/>
    <property type="molecule type" value="Genomic_DNA"/>
</dbReference>
<dbReference type="InterPro" id="IPR049177">
    <property type="entry name" value="MgtC_SapB_SrpB_YhiD_N"/>
</dbReference>
<organism evidence="9 10">
    <name type="scientific">Desulfovibrio fairfieldensis</name>
    <dbReference type="NCBI Taxonomy" id="44742"/>
    <lineage>
        <taxon>Bacteria</taxon>
        <taxon>Pseudomonadati</taxon>
        <taxon>Thermodesulfobacteriota</taxon>
        <taxon>Desulfovibrionia</taxon>
        <taxon>Desulfovibrionales</taxon>
        <taxon>Desulfovibrionaceae</taxon>
        <taxon>Desulfovibrio</taxon>
    </lineage>
</organism>
<evidence type="ECO:0000256" key="1">
    <source>
        <dbReference type="ARBA" id="ARBA00004651"/>
    </source>
</evidence>
<keyword evidence="5 7" id="KW-1133">Transmembrane helix</keyword>
<evidence type="ECO:0000313" key="9">
    <source>
        <dbReference type="EMBL" id="AMD89289.1"/>
    </source>
</evidence>
<dbReference type="KEGG" id="dfi:AXF13_03700"/>
<dbReference type="PANTHER" id="PTHR33778:SF1">
    <property type="entry name" value="MAGNESIUM TRANSPORTER YHID-RELATED"/>
    <property type="match status" value="1"/>
</dbReference>
<dbReference type="GO" id="GO:0005886">
    <property type="term" value="C:plasma membrane"/>
    <property type="evidence" value="ECO:0007669"/>
    <property type="project" value="UniProtKB-SubCell"/>
</dbReference>
<feature type="transmembrane region" description="Helical" evidence="7">
    <location>
        <begin position="12"/>
        <end position="30"/>
    </location>
</feature>
<feature type="transmembrane region" description="Helical" evidence="7">
    <location>
        <begin position="121"/>
        <end position="139"/>
    </location>
</feature>
<evidence type="ECO:0000313" key="10">
    <source>
        <dbReference type="Proteomes" id="UP000069241"/>
    </source>
</evidence>
<dbReference type="InterPro" id="IPR003416">
    <property type="entry name" value="MgtC/SapB/SrpB/YhiD_fam"/>
</dbReference>
<accession>A0A0X8JI82</accession>
<keyword evidence="4 7" id="KW-0812">Transmembrane</keyword>
<dbReference type="RefSeq" id="WP_008684750.1">
    <property type="nucleotide sequence ID" value="NZ_CP014229.1"/>
</dbReference>
<feature type="transmembrane region" description="Helical" evidence="7">
    <location>
        <begin position="75"/>
        <end position="93"/>
    </location>
</feature>
<dbReference type="Pfam" id="PF02308">
    <property type="entry name" value="MgtC"/>
    <property type="match status" value="1"/>
</dbReference>
<proteinExistence type="inferred from homology"/>
<dbReference type="GO" id="GO:0032259">
    <property type="term" value="P:methylation"/>
    <property type="evidence" value="ECO:0007669"/>
    <property type="project" value="UniProtKB-KW"/>
</dbReference>
<sequence>MDLGLLQEFEFLGRLFLAGLCGAFIGYERANRRKEAGIRTHLVVSMGSALFMIVSKYGFADMIPLHGVALDPSRVAAQIVTGVGFLGAGMIFVRGQNISGLTTAAGIWATAGIGMAVGSGLYLLGVLGTALIFLIQIFLHRHFTWLRAPSMEHLCLHIRDGCTGLDVVRAALRERKLFISSFKAVPDKEGQIIMVDAHIKVPYGYDLADLLDLLKKDGHVLRVEIKS</sequence>
<evidence type="ECO:0000256" key="7">
    <source>
        <dbReference type="SAM" id="Phobius"/>
    </source>
</evidence>
<evidence type="ECO:0000256" key="3">
    <source>
        <dbReference type="ARBA" id="ARBA00022475"/>
    </source>
</evidence>